<keyword evidence="3" id="KW-0472">Membrane</keyword>
<feature type="transmembrane region" description="Helical" evidence="3">
    <location>
        <begin position="267"/>
        <end position="287"/>
    </location>
</feature>
<reference evidence="6 8" key="2">
    <citation type="submission" date="2018-07" db="EMBL/GenBank/DDBJ databases">
        <title>Draft Genome Assemblies for Five Robust Yarrowia lipolytica Strains Exhibiting High Lipid Production and Pentose Sugar Utilization and Sugar Alcohol Secretion from Undetoxified Lignocellulosic Biomass Hydrolysates.</title>
        <authorList>
            <consortium name="DOE Joint Genome Institute"/>
            <person name="Walker C."/>
            <person name="Ryu S."/>
            <person name="Na H."/>
            <person name="Zane M."/>
            <person name="LaButti K."/>
            <person name="Lipzen A."/>
            <person name="Haridas S."/>
            <person name="Barry K."/>
            <person name="Grigoriev I.V."/>
            <person name="Quarterman J."/>
            <person name="Slininger P."/>
            <person name="Dien B."/>
            <person name="Trinh C.T."/>
        </authorList>
    </citation>
    <scope>NUCLEOTIDE SEQUENCE [LARGE SCALE GENOMIC DNA]</scope>
    <source>
        <strain evidence="6 8">YB392</strain>
    </source>
</reference>
<dbReference type="InterPro" id="IPR050327">
    <property type="entry name" value="Proton-linked_MCT"/>
</dbReference>
<accession>A0A1D8N7X5</accession>
<feature type="transmembrane region" description="Helical" evidence="3">
    <location>
        <begin position="226"/>
        <end position="246"/>
    </location>
</feature>
<dbReference type="VEuPathDB" id="FungiDB:YALI0_B15488g"/>
<comment type="subcellular location">
    <subcellularLocation>
        <location evidence="1">Membrane</location>
        <topology evidence="1">Multi-pass membrane protein</topology>
    </subcellularLocation>
</comment>
<keyword evidence="3" id="KW-1133">Transmembrane helix</keyword>
<feature type="domain" description="Major facilitator superfamily (MFS) profile" evidence="4">
    <location>
        <begin position="69"/>
        <end position="459"/>
    </location>
</feature>
<dbReference type="RefSeq" id="XP_500933.1">
    <property type="nucleotide sequence ID" value="XM_500933.1"/>
</dbReference>
<reference evidence="5 7" key="1">
    <citation type="journal article" date="2016" name="PLoS ONE">
        <title>Sequence Assembly of Yarrowia lipolytica Strain W29/CLIB89 Shows Transposable Element Diversity.</title>
        <authorList>
            <person name="Magnan C."/>
            <person name="Yu J."/>
            <person name="Chang I."/>
            <person name="Jahn E."/>
            <person name="Kanomata Y."/>
            <person name="Wu J."/>
            <person name="Zeller M."/>
            <person name="Oakes M."/>
            <person name="Baldi P."/>
            <person name="Sandmeyer S."/>
        </authorList>
    </citation>
    <scope>NUCLEOTIDE SEQUENCE [LARGE SCALE GENOMIC DNA]</scope>
    <source>
        <strain evidence="5">CLIB89</strain>
        <strain evidence="7">CLIB89(W29)</strain>
    </source>
</reference>
<protein>
    <submittedName>
        <fullName evidence="6">Major facilitator superfamily domain-containing protein</fullName>
    </submittedName>
</protein>
<feature type="transmembrane region" description="Helical" evidence="3">
    <location>
        <begin position="163"/>
        <end position="182"/>
    </location>
</feature>
<evidence type="ECO:0000313" key="7">
    <source>
        <dbReference type="Proteomes" id="UP000182444"/>
    </source>
</evidence>
<comment type="similarity">
    <text evidence="2">Belongs to the major facilitator superfamily. Monocarboxylate porter (TC 2.A.1.13) family.</text>
</comment>
<dbReference type="InterPro" id="IPR011701">
    <property type="entry name" value="MFS"/>
</dbReference>
<evidence type="ECO:0000256" key="3">
    <source>
        <dbReference type="SAM" id="Phobius"/>
    </source>
</evidence>
<evidence type="ECO:0000256" key="1">
    <source>
        <dbReference type="ARBA" id="ARBA00004141"/>
    </source>
</evidence>
<feature type="transmembrane region" description="Helical" evidence="3">
    <location>
        <begin position="331"/>
        <end position="351"/>
    </location>
</feature>
<dbReference type="GO" id="GO:0016020">
    <property type="term" value="C:membrane"/>
    <property type="evidence" value="ECO:0007669"/>
    <property type="project" value="UniProtKB-SubCell"/>
</dbReference>
<name>A0A1D8N7X5_YARLL</name>
<evidence type="ECO:0000313" key="8">
    <source>
        <dbReference type="Proteomes" id="UP000256601"/>
    </source>
</evidence>
<dbReference type="PANTHER" id="PTHR11360:SF319">
    <property type="entry name" value="MAJOR FACILITATOR SUPERFAMILY (MFS) PROFILE DOMAIN-CONTAINING PROTEIN"/>
    <property type="match status" value="1"/>
</dbReference>
<feature type="transmembrane region" description="Helical" evidence="3">
    <location>
        <begin position="106"/>
        <end position="126"/>
    </location>
</feature>
<feature type="transmembrane region" description="Helical" evidence="3">
    <location>
        <begin position="138"/>
        <end position="157"/>
    </location>
</feature>
<feature type="transmembrane region" description="Helical" evidence="3">
    <location>
        <begin position="427"/>
        <end position="448"/>
    </location>
</feature>
<keyword evidence="3" id="KW-0812">Transmembrane</keyword>
<dbReference type="EMBL" id="CP017554">
    <property type="protein sequence ID" value="AOW01747.1"/>
    <property type="molecule type" value="Genomic_DNA"/>
</dbReference>
<dbReference type="Proteomes" id="UP000256601">
    <property type="component" value="Unassembled WGS sequence"/>
</dbReference>
<feature type="transmembrane region" description="Helical" evidence="3">
    <location>
        <begin position="68"/>
        <end position="94"/>
    </location>
</feature>
<dbReference type="PROSITE" id="PS50850">
    <property type="entry name" value="MFS"/>
    <property type="match status" value="1"/>
</dbReference>
<evidence type="ECO:0000259" key="4">
    <source>
        <dbReference type="PROSITE" id="PS50850"/>
    </source>
</evidence>
<dbReference type="InterPro" id="IPR036259">
    <property type="entry name" value="MFS_trans_sf"/>
</dbReference>
<feature type="transmembrane region" description="Helical" evidence="3">
    <location>
        <begin position="302"/>
        <end position="319"/>
    </location>
</feature>
<dbReference type="GO" id="GO:0022857">
    <property type="term" value="F:transmembrane transporter activity"/>
    <property type="evidence" value="ECO:0007669"/>
    <property type="project" value="InterPro"/>
</dbReference>
<feature type="transmembrane region" description="Helical" evidence="3">
    <location>
        <begin position="194"/>
        <end position="214"/>
    </location>
</feature>
<evidence type="ECO:0000256" key="2">
    <source>
        <dbReference type="ARBA" id="ARBA00006727"/>
    </source>
</evidence>
<feature type="transmembrane region" description="Helical" evidence="3">
    <location>
        <begin position="392"/>
        <end position="415"/>
    </location>
</feature>
<dbReference type="Proteomes" id="UP000182444">
    <property type="component" value="Chromosome 1B"/>
</dbReference>
<dbReference type="OMA" id="LAFCITW"/>
<proteinExistence type="inferred from homology"/>
<dbReference type="GeneID" id="2907356"/>
<evidence type="ECO:0000313" key="5">
    <source>
        <dbReference type="EMBL" id="AOW01747.1"/>
    </source>
</evidence>
<dbReference type="OrthoDB" id="410267at2759"/>
<dbReference type="InterPro" id="IPR020846">
    <property type="entry name" value="MFS_dom"/>
</dbReference>
<dbReference type="EMBL" id="KZ858953">
    <property type="protein sequence ID" value="RDW28417.1"/>
    <property type="molecule type" value="Genomic_DNA"/>
</dbReference>
<dbReference type="VEuPathDB" id="FungiDB:YALI1_B20337g"/>
<dbReference type="Pfam" id="PF07690">
    <property type="entry name" value="MFS_1"/>
    <property type="match status" value="1"/>
</dbReference>
<sequence length="460" mass="48967">MSADPIGEKTTYVVGPDDTVVEYDVEAGVIDDTDTCSSPTTAPLPTVKLGAQIGEADQEEFPEGGRGWLVVAGTSCALNTGFGMVNAFGIYMTYYGQEMFPNTSSSTMSLIGGLQVSLVYFSSIPVRMLINKLGVQPVLAIGGFLIVLSLMMTSISTQVWHLFLAQGVTFGLGAGCCYLPAVSVPSEYFKKKRALALGVTAAGSSVGGVIWPIAIKRLFATVGFAWTNRIIGFIFIPVLTFMVWATKPRLAHSKQKVSFELLKNWRFLVLCAAQMVGMFGVFPALFYVDTYGERLGNLPPSVLNYSVAILNASSVLGRIGPAYLADRIGRLNVLTPFVCMTGLFPLVFWLPSRGESLFVLFLVTWGIASGCFISMFPSCVGQLFGVKHTLSGIALLNMAGAPGALAGGAIGGKFLPLPDLAQGIEGFTGLIVFSGVVMLVSSLILLSLRLSISFKPSAFI</sequence>
<evidence type="ECO:0000313" key="6">
    <source>
        <dbReference type="EMBL" id="RDW28417.1"/>
    </source>
</evidence>
<dbReference type="eggNOG" id="KOG2504">
    <property type="taxonomic scope" value="Eukaryota"/>
</dbReference>
<organism evidence="5 7">
    <name type="scientific">Yarrowia lipolytica</name>
    <name type="common">Candida lipolytica</name>
    <dbReference type="NCBI Taxonomy" id="4952"/>
    <lineage>
        <taxon>Eukaryota</taxon>
        <taxon>Fungi</taxon>
        <taxon>Dikarya</taxon>
        <taxon>Ascomycota</taxon>
        <taxon>Saccharomycotina</taxon>
        <taxon>Dipodascomycetes</taxon>
        <taxon>Dipodascales</taxon>
        <taxon>Dipodascales incertae sedis</taxon>
        <taxon>Yarrowia</taxon>
    </lineage>
</organism>
<dbReference type="AlphaFoldDB" id="A0A1D8N7X5"/>
<gene>
    <name evidence="6" type="ORF">B0I71DRAFT_113307</name>
    <name evidence="5" type="ORF">YALI1_B20337g</name>
</gene>
<feature type="transmembrane region" description="Helical" evidence="3">
    <location>
        <begin position="357"/>
        <end position="380"/>
    </location>
</feature>
<dbReference type="KEGG" id="yli:2907356"/>
<dbReference type="SUPFAM" id="SSF103473">
    <property type="entry name" value="MFS general substrate transporter"/>
    <property type="match status" value="1"/>
</dbReference>
<dbReference type="PANTHER" id="PTHR11360">
    <property type="entry name" value="MONOCARBOXYLATE TRANSPORTER"/>
    <property type="match status" value="1"/>
</dbReference>
<dbReference type="Gene3D" id="1.20.1250.20">
    <property type="entry name" value="MFS general substrate transporter like domains"/>
    <property type="match status" value="1"/>
</dbReference>